<gene>
    <name evidence="3" type="ORF">SAMN05192579_11081</name>
</gene>
<feature type="chain" id="PRO_5011447499" description="DUF3613 domain-containing protein" evidence="2">
    <location>
        <begin position="27"/>
        <end position="158"/>
    </location>
</feature>
<evidence type="ECO:0000256" key="2">
    <source>
        <dbReference type="SAM" id="SignalP"/>
    </source>
</evidence>
<keyword evidence="2" id="KW-0732">Signal</keyword>
<keyword evidence="4" id="KW-1185">Reference proteome</keyword>
<feature type="signal peptide" evidence="2">
    <location>
        <begin position="1"/>
        <end position="26"/>
    </location>
</feature>
<evidence type="ECO:0000313" key="4">
    <source>
        <dbReference type="Proteomes" id="UP000198725"/>
    </source>
</evidence>
<evidence type="ECO:0000313" key="3">
    <source>
        <dbReference type="EMBL" id="SFK98037.1"/>
    </source>
</evidence>
<name>A0A1I4E0F9_9GAMM</name>
<dbReference type="Pfam" id="PF12266">
    <property type="entry name" value="DUF3613"/>
    <property type="match status" value="1"/>
</dbReference>
<proteinExistence type="predicted"/>
<protein>
    <recommendedName>
        <fullName evidence="5">DUF3613 domain-containing protein</fullName>
    </recommendedName>
</protein>
<dbReference type="RefSeq" id="WP_092704187.1">
    <property type="nucleotide sequence ID" value="NZ_FOSR01000010.1"/>
</dbReference>
<accession>A0A1I4E0F9</accession>
<organism evidence="3 4">
    <name type="scientific">Rhodanobacter glycinis</name>
    <dbReference type="NCBI Taxonomy" id="582702"/>
    <lineage>
        <taxon>Bacteria</taxon>
        <taxon>Pseudomonadati</taxon>
        <taxon>Pseudomonadota</taxon>
        <taxon>Gammaproteobacteria</taxon>
        <taxon>Lysobacterales</taxon>
        <taxon>Rhodanobacteraceae</taxon>
        <taxon>Rhodanobacter</taxon>
    </lineage>
</organism>
<dbReference type="AlphaFoldDB" id="A0A1I4E0F9"/>
<sequence length="158" mass="16322">MNTPLPAARPVALAALCLALASPAFAQQQPITGQMMDGRTQASVAAPAPSAPPATAPVAAPAPQALPPPAQAPMAMSRDDMTPPPPPAYERGIDSAGIGSTTRELLHMQVSGSHAGPRLPMLGDEASASYKRYIQSFNHPIPEFFESKVGKDSNSSGR</sequence>
<evidence type="ECO:0008006" key="5">
    <source>
        <dbReference type="Google" id="ProtNLM"/>
    </source>
</evidence>
<dbReference type="Proteomes" id="UP000198725">
    <property type="component" value="Unassembled WGS sequence"/>
</dbReference>
<reference evidence="4" key="1">
    <citation type="submission" date="2016-10" db="EMBL/GenBank/DDBJ databases">
        <authorList>
            <person name="Varghese N."/>
            <person name="Submissions S."/>
        </authorList>
    </citation>
    <scope>NUCLEOTIDE SEQUENCE [LARGE SCALE GENOMIC DNA]</scope>
    <source>
        <strain evidence="4">MO64</strain>
    </source>
</reference>
<dbReference type="EMBL" id="FOSR01000010">
    <property type="protein sequence ID" value="SFK98037.1"/>
    <property type="molecule type" value="Genomic_DNA"/>
</dbReference>
<evidence type="ECO:0000256" key="1">
    <source>
        <dbReference type="SAM" id="MobiDB-lite"/>
    </source>
</evidence>
<feature type="region of interest" description="Disordered" evidence="1">
    <location>
        <begin position="37"/>
        <end position="122"/>
    </location>
</feature>
<dbReference type="InterPro" id="IPR022053">
    <property type="entry name" value="DUF3613"/>
</dbReference>